<evidence type="ECO:0000313" key="3">
    <source>
        <dbReference type="EMBL" id="MFC3154223.1"/>
    </source>
</evidence>
<feature type="domain" description="Thioredoxin" evidence="2">
    <location>
        <begin position="16"/>
        <end position="156"/>
    </location>
</feature>
<accession>A0ABV7HNQ3</accession>
<evidence type="ECO:0000256" key="1">
    <source>
        <dbReference type="ARBA" id="ARBA00023284"/>
    </source>
</evidence>
<dbReference type="SUPFAM" id="SSF52833">
    <property type="entry name" value="Thioredoxin-like"/>
    <property type="match status" value="1"/>
</dbReference>
<dbReference type="PANTHER" id="PTHR42852:SF17">
    <property type="entry name" value="THIOREDOXIN-LIKE PROTEIN HI_1115"/>
    <property type="match status" value="1"/>
</dbReference>
<dbReference type="PROSITE" id="PS00194">
    <property type="entry name" value="THIOREDOXIN_1"/>
    <property type="match status" value="1"/>
</dbReference>
<dbReference type="InterPro" id="IPR050553">
    <property type="entry name" value="Thioredoxin_ResA/DsbE_sf"/>
</dbReference>
<reference evidence="4" key="1">
    <citation type="journal article" date="2019" name="Int. J. Syst. Evol. Microbiol.">
        <title>The Global Catalogue of Microorganisms (GCM) 10K type strain sequencing project: providing services to taxonomists for standard genome sequencing and annotation.</title>
        <authorList>
            <consortium name="The Broad Institute Genomics Platform"/>
            <consortium name="The Broad Institute Genome Sequencing Center for Infectious Disease"/>
            <person name="Wu L."/>
            <person name="Ma J."/>
        </authorList>
    </citation>
    <scope>NUCLEOTIDE SEQUENCE [LARGE SCALE GENOMIC DNA]</scope>
    <source>
        <strain evidence="4">KCTC 52141</strain>
    </source>
</reference>
<dbReference type="Pfam" id="PF00578">
    <property type="entry name" value="AhpC-TSA"/>
    <property type="match status" value="1"/>
</dbReference>
<protein>
    <submittedName>
        <fullName evidence="3">TlpA family protein disulfide reductase</fullName>
    </submittedName>
</protein>
<dbReference type="InterPro" id="IPR000866">
    <property type="entry name" value="AhpC/TSA"/>
</dbReference>
<proteinExistence type="predicted"/>
<evidence type="ECO:0000259" key="2">
    <source>
        <dbReference type="PROSITE" id="PS51352"/>
    </source>
</evidence>
<sequence>MLLLPLSWSVQAANSEAVGTKAPDFTLKSNQGDNVRLAEQRGQVVMLNFWASWCAPCRKEMPLLDELHQRYESAGFVLYGVNVESDPSAGDKLIKDLGVSFPILYDTDSIASKAYSVDAMPTTVVIDRDGVIRYVNRGYRGGDEEKYRTQVKELIRE</sequence>
<dbReference type="InterPro" id="IPR013766">
    <property type="entry name" value="Thioredoxin_domain"/>
</dbReference>
<gene>
    <name evidence="3" type="ORF">ACFOEB_03340</name>
</gene>
<dbReference type="InterPro" id="IPR036249">
    <property type="entry name" value="Thioredoxin-like_sf"/>
</dbReference>
<keyword evidence="4" id="KW-1185">Reference proteome</keyword>
<dbReference type="InterPro" id="IPR017937">
    <property type="entry name" value="Thioredoxin_CS"/>
</dbReference>
<dbReference type="Proteomes" id="UP001595548">
    <property type="component" value="Unassembled WGS sequence"/>
</dbReference>
<comment type="caution">
    <text evidence="3">The sequence shown here is derived from an EMBL/GenBank/DDBJ whole genome shotgun (WGS) entry which is preliminary data.</text>
</comment>
<dbReference type="RefSeq" id="WP_382414894.1">
    <property type="nucleotide sequence ID" value="NZ_AP031500.1"/>
</dbReference>
<evidence type="ECO:0000313" key="4">
    <source>
        <dbReference type="Proteomes" id="UP001595548"/>
    </source>
</evidence>
<keyword evidence="1" id="KW-0676">Redox-active center</keyword>
<dbReference type="PROSITE" id="PS51352">
    <property type="entry name" value="THIOREDOXIN_2"/>
    <property type="match status" value="1"/>
</dbReference>
<dbReference type="EMBL" id="JBHRTL010000004">
    <property type="protein sequence ID" value="MFC3154223.1"/>
    <property type="molecule type" value="Genomic_DNA"/>
</dbReference>
<dbReference type="PANTHER" id="PTHR42852">
    <property type="entry name" value="THIOL:DISULFIDE INTERCHANGE PROTEIN DSBE"/>
    <property type="match status" value="1"/>
</dbReference>
<organism evidence="3 4">
    <name type="scientific">Gilvimarinus japonicus</name>
    <dbReference type="NCBI Taxonomy" id="1796469"/>
    <lineage>
        <taxon>Bacteria</taxon>
        <taxon>Pseudomonadati</taxon>
        <taxon>Pseudomonadota</taxon>
        <taxon>Gammaproteobacteria</taxon>
        <taxon>Cellvibrionales</taxon>
        <taxon>Cellvibrionaceae</taxon>
        <taxon>Gilvimarinus</taxon>
    </lineage>
</organism>
<dbReference type="Gene3D" id="3.40.30.10">
    <property type="entry name" value="Glutaredoxin"/>
    <property type="match status" value="1"/>
</dbReference>
<name>A0ABV7HNQ3_9GAMM</name>
<dbReference type="CDD" id="cd02966">
    <property type="entry name" value="TlpA_like_family"/>
    <property type="match status" value="1"/>
</dbReference>